<feature type="compositionally biased region" description="Basic and acidic residues" evidence="7">
    <location>
        <begin position="1359"/>
        <end position="1388"/>
    </location>
</feature>
<sequence length="2787" mass="310663">MNGDISRIPIQSLSAVVSLTDIIPELPLPAPLHAGSSVETLLHDSRISIDAFQCLRFGHDRLVGCLSEALGSVCTDNIDFKEGFASDIIDPHLLPEPLVSSLKKLPNFEQKRGFCGLSYESFNPVNSVSSAYKVQPGSWCSSLDQPPSTEHHYSNSLEEPIESPSKKKKKRKKKKHKYCDDGDTSGTGGESNATTPAACGGTTPNKLEDNSLSPTSTYGIVKVNADTKKLSLKIFKRPANDGSQPVFMVEQLGGVEPVKKEKKKKRSREKDREHRSHHEVRSKLDSHSSPVEIHVQQNELSIDLPIQTRNTPTSNSPLSTVTPNENCKSSELIPSTFTESCQLSMKDPSQLDLSLITSEGLFENLNSMNNLYQQPQSVSTSSLPSTPASMSGNGMVVTSSNCAPTCTYSFDTNQTNVFTTKSNMFYELLRSNDPNMTLKHVADGLPSDFVASNSSACTIIPNTLGSVCNMMDFASNFLQNEMLSSNSCINFPLGTASLATCDSSTFQRTGFPVQPSSTTTSSFLVASHLIDSSHSSVVTAADSTFDVLGGILNSSGYASVTDVSPAAFAANFDMSGLPPDSSTHHVPMGLASYLCAPNQLTNTQILNDYRTQNQPARTDSNLLSTITSTPQPWWKRKSNSVLRRRKRRKNELEDLQSWTVNYPVSGPGLSKSASERTKGPDERTWDDAIGSYSQVLGERVKRRKRMVRQGGNFDSDFVFEHDKDYPNEGDSDRGSNEPNGTIDLTNDSTGTSETAHIREMRSGVANRSYAGMDEEDEEASASQTGCSNGSSSARRRKKLDDDEPFEVRLKEPVEARFPHIRKAGESTRKRRERVNFGITSSNNLPIQRNNPREQSVGGETGSVKRFLNKLSTVLETIEETDFLRSLGGVPNSDDQLRKSNCEDVISYLDKESLSTETIISSEDLAEFCRDAAKLNSIGVANQIPTGQLLNFLTLLLLNIRDGANVIAVLRPEEEADAHESKLWKEVAMERVMRSMNSGLTALLLMTSKDMPREVYVEDVIERTVYSVRFQLFNCIFPEFDPAYRVENTAKENQSSIKSRRARERDAQKPKSIIHLYHKLVEIVSNLSKLVKIQRLTDSLVLTLSSVGVSVFFVENVSELQLAALELVTAIFAQYETHRKLIMEEILASLSRLPSSKKNLRSYRLNSEDSIQMLTALALLLVQSVITLPDPSPLNSEQNTNVFYQSSNVSVSTDGGLVQKADDEVTIINSYHNALRTAHTFLLVFLRKSTMKGEDDYRIIFENFVNDLLLAVNKPEWPASEVMLSLLGSLLVQQFNNKALDQNVRVASVDYLGTVASTLRRDAVTSQLKEHDIDAVIRDLLDGNQSDDDEEDSEEELQDLDTKTDDTKEINGDHESNSEVDRNKSESDIHSVGSASTTETPIRHNENGYSSTNTKSVAKGIDTKIPKDKVIKSKRSGHKDKYTDPISQLDRVQALRDAILDYLAAEEASPTAVYARKFYLAQWLNDCTKETERAQRSAVQKKNQNTVLNVNGETVCATKGFSEADQALILAVAERRRQHILSKVREAPQSWRQRRCLWSNSLPSNEKTKQSANICISDSNQETTLIFQGTLDYEDCCLVCRYLASLRPFSQSFDVYLSQICRLLSESSVAVRTKALRCLSAVVEADPNVLARVDIERAVHSRLLDTSTSVREAAVDLLGRFLSCRPELTAQYYPMLAERIRDKGVSVRKRVIRILRDICLEQPDFPRVAEICVKMIRRVNDEEGIKKLVHEVFQAMWFTPVRERETVKLLRKVMNITDVVGACKDTGYEWFEQFLRTLLKKEETEKVKPVEKACKQIADCLVQNIMRLEEISSQSNQRLVACLATLHLLTKIRPELMVQYTMVLQPYLSIRCNEASDAHVLHYVARILEATLPLMEHPSETLVAQLEEDMVRLTLRHGKMVLESCVACLGAVVNRVSKNYSLARDCFTRFFNALQKFRNELSDDSERKISPTIRPSILRALFTVGLLCKHFDADVFRSSKNANIRDQVFETLMFFTEQVKSDIEMRKKALSGLGFLCTRHHELLCGPRLCKFYHDLLQAPCDEAKPKPSDHHLELKCIVLENLLNFFLEEEKRMLEADAKWKASQHQESLKEMGDIASGMGSSVAQMYLKDILESFFSPFFTVRLTALSVITTILRQGLVHPVQTVPYLIAMQSDIDPNIRIKADAQLQEIDTKFPGFLTMRAAQGVNLSYRLQLVLYNELREKLKGNSEGPSLQQIGSPESSNFHKSAHSINATRRTTRNRSEVDCLGSDDNPKCSPSTNVSESQSLHNIPEDSFGAIRGTRDPFSEVPSAMNSHLYSMLRNNKSQRRSLLNGLISLFDDSQKIPLSQLVYVADNLAHFPYQSQEEPLFVVHHIDLMVSMAGSGVLKNVREALFPELKAALEAVVAAQLETDAKNRAQMELQLSAELQAQQVASADAMSRGDHETAGLIADQIQHTIQRINSLNSSNPSIMSSNASLSEFPSGALIGTEGVSRVDLGPFEIEEEEDPIALFDRLSKTRQTSLAIVRDAMRTSRACVLLLTLKQFLKESYCITDGKIQRYSPSDSAKLWEKPLTRRVGVHFHPIPCLKAAGMEINKSDSHILYNSQSSVRTDHSSVELSNPNDKQADSEEETINEMQSLIRDYLDFRKLILTIDPPGEEDMGPDDLNTSVQSGGPTNDDRLNTVSDSTQLSKGRSVRTLVPQLHSKSSEDDNDSDDSNAGGASRLMLAQSAPTKKRKPALNLRGNLKNPLGRNTKNKRKRRKRCIMAASSSGEESDSADESEPSDPDY</sequence>
<feature type="compositionally biased region" description="Polar residues" evidence="7">
    <location>
        <begin position="1406"/>
        <end position="1415"/>
    </location>
</feature>
<dbReference type="InterPro" id="IPR026003">
    <property type="entry name" value="Cohesin_HEAT"/>
</dbReference>
<evidence type="ECO:0000256" key="3">
    <source>
        <dbReference type="ARBA" id="ARBA00022737"/>
    </source>
</evidence>
<comment type="subcellular location">
    <subcellularLocation>
        <location evidence="1 6">Nucleus</location>
    </subcellularLocation>
</comment>
<feature type="region of interest" description="Disordered" evidence="7">
    <location>
        <begin position="663"/>
        <end position="686"/>
    </location>
</feature>
<feature type="compositionally biased region" description="Low complexity" evidence="7">
    <location>
        <begin position="193"/>
        <end position="204"/>
    </location>
</feature>
<organism evidence="9 12">
    <name type="scientific">Schistosoma rodhaini</name>
    <dbReference type="NCBI Taxonomy" id="6188"/>
    <lineage>
        <taxon>Eukaryota</taxon>
        <taxon>Metazoa</taxon>
        <taxon>Spiralia</taxon>
        <taxon>Lophotrochozoa</taxon>
        <taxon>Platyhelminthes</taxon>
        <taxon>Trematoda</taxon>
        <taxon>Digenea</taxon>
        <taxon>Strigeidida</taxon>
        <taxon>Schistosomatoidea</taxon>
        <taxon>Schistosomatidae</taxon>
        <taxon>Schistosoma</taxon>
    </lineage>
</organism>
<dbReference type="GO" id="GO:0010468">
    <property type="term" value="P:regulation of gene expression"/>
    <property type="evidence" value="ECO:0007669"/>
    <property type="project" value="InterPro"/>
</dbReference>
<accession>A0AA85ELI0</accession>
<dbReference type="InterPro" id="IPR024986">
    <property type="entry name" value="Nipped-B_C"/>
</dbReference>
<reference evidence="10 11" key="2">
    <citation type="submission" date="2023-11" db="UniProtKB">
        <authorList>
            <consortium name="WormBaseParasite"/>
        </authorList>
    </citation>
    <scope>IDENTIFICATION</scope>
</reference>
<dbReference type="GO" id="GO:0003682">
    <property type="term" value="F:chromatin binding"/>
    <property type="evidence" value="ECO:0007669"/>
    <property type="project" value="TreeGrafter"/>
</dbReference>
<proteinExistence type="inferred from homology"/>
<reference evidence="9" key="1">
    <citation type="submission" date="2022-06" db="EMBL/GenBank/DDBJ databases">
        <authorList>
            <person name="Berger JAMES D."/>
            <person name="Berger JAMES D."/>
        </authorList>
    </citation>
    <scope>NUCLEOTIDE SEQUENCE [LARGE SCALE GENOMIC DNA]</scope>
</reference>
<feature type="compositionally biased region" description="Basic and acidic residues" evidence="7">
    <location>
        <begin position="268"/>
        <end position="286"/>
    </location>
</feature>
<dbReference type="PANTHER" id="PTHR21704">
    <property type="entry name" value="NIPPED-B-LIKE PROTEIN DELANGIN SCC2-RELATED"/>
    <property type="match status" value="1"/>
</dbReference>
<feature type="compositionally biased region" description="Polar residues" evidence="7">
    <location>
        <begin position="840"/>
        <end position="853"/>
    </location>
</feature>
<feature type="region of interest" description="Disordered" evidence="7">
    <location>
        <begin position="2226"/>
        <end position="2287"/>
    </location>
</feature>
<comment type="similarity">
    <text evidence="2 6">Belongs to the SCC2/Nipped-B family.</text>
</comment>
<feature type="region of interest" description="Disordered" evidence="7">
    <location>
        <begin position="2607"/>
        <end position="2630"/>
    </location>
</feature>
<dbReference type="InterPro" id="IPR033031">
    <property type="entry name" value="Scc2/Nipped-B"/>
</dbReference>
<feature type="compositionally biased region" description="Polar residues" evidence="7">
    <location>
        <begin position="2229"/>
        <end position="2255"/>
    </location>
</feature>
<evidence type="ECO:0000313" key="12">
    <source>
        <dbReference type="WBParaSite" id="SRDH1_13200.3"/>
    </source>
</evidence>
<dbReference type="Pfam" id="PF12765">
    <property type="entry name" value="Cohesin_HEAT"/>
    <property type="match status" value="1"/>
</dbReference>
<feature type="compositionally biased region" description="Polar residues" evidence="7">
    <location>
        <begin position="2275"/>
        <end position="2287"/>
    </location>
</feature>
<dbReference type="InterPro" id="IPR016024">
    <property type="entry name" value="ARM-type_fold"/>
</dbReference>
<keyword evidence="5 6" id="KW-0131">Cell cycle</keyword>
<feature type="domain" description="Sister chromatid cohesion C-terminal" evidence="8">
    <location>
        <begin position="2121"/>
        <end position="2376"/>
    </location>
</feature>
<feature type="region of interest" description="Disordered" evidence="7">
    <location>
        <begin position="714"/>
        <end position="803"/>
    </location>
</feature>
<dbReference type="GO" id="GO:0034087">
    <property type="term" value="P:establishment of mitotic sister chromatid cohesion"/>
    <property type="evidence" value="ECO:0007669"/>
    <property type="project" value="TreeGrafter"/>
</dbReference>
<evidence type="ECO:0000256" key="4">
    <source>
        <dbReference type="ARBA" id="ARBA00023242"/>
    </source>
</evidence>
<dbReference type="Proteomes" id="UP000050792">
    <property type="component" value="Unassembled WGS sequence"/>
</dbReference>
<feature type="compositionally biased region" description="Basic residues" evidence="7">
    <location>
        <begin position="2753"/>
        <end position="2763"/>
    </location>
</feature>
<keyword evidence="3 6" id="KW-0677">Repeat</keyword>
<evidence type="ECO:0000313" key="9">
    <source>
        <dbReference type="Proteomes" id="UP000050792"/>
    </source>
</evidence>
<evidence type="ECO:0000313" key="11">
    <source>
        <dbReference type="WBParaSite" id="SRDH1_13200.2"/>
    </source>
</evidence>
<evidence type="ECO:0000256" key="2">
    <source>
        <dbReference type="ARBA" id="ARBA00009252"/>
    </source>
</evidence>
<dbReference type="GO" id="GO:0140588">
    <property type="term" value="P:chromatin looping"/>
    <property type="evidence" value="ECO:0007669"/>
    <property type="project" value="InterPro"/>
</dbReference>
<dbReference type="Pfam" id="PF12830">
    <property type="entry name" value="Nipped-B_C"/>
    <property type="match status" value="1"/>
</dbReference>
<feature type="compositionally biased region" description="Basic and acidic residues" evidence="7">
    <location>
        <begin position="718"/>
        <end position="735"/>
    </location>
</feature>
<dbReference type="InterPro" id="IPR011989">
    <property type="entry name" value="ARM-like"/>
</dbReference>
<dbReference type="CDD" id="cd23958">
    <property type="entry name" value="SCC2"/>
    <property type="match status" value="1"/>
</dbReference>
<feature type="compositionally biased region" description="Polar residues" evidence="7">
    <location>
        <begin position="736"/>
        <end position="754"/>
    </location>
</feature>
<dbReference type="WBParaSite" id="SRDH1_13200.3">
    <property type="protein sequence ID" value="SRDH1_13200.3"/>
    <property type="gene ID" value="SRDH1_13200"/>
</dbReference>
<evidence type="ECO:0000256" key="7">
    <source>
        <dbReference type="SAM" id="MobiDB-lite"/>
    </source>
</evidence>
<dbReference type="GO" id="GO:0061775">
    <property type="term" value="F:cohesin loader activity"/>
    <property type="evidence" value="ECO:0007669"/>
    <property type="project" value="InterPro"/>
</dbReference>
<evidence type="ECO:0000313" key="10">
    <source>
        <dbReference type="WBParaSite" id="SRDH1_13200.1"/>
    </source>
</evidence>
<evidence type="ECO:0000259" key="8">
    <source>
        <dbReference type="Pfam" id="PF12830"/>
    </source>
</evidence>
<feature type="compositionally biased region" description="Polar residues" evidence="7">
    <location>
        <begin position="2681"/>
        <end position="2691"/>
    </location>
</feature>
<dbReference type="PANTHER" id="PTHR21704:SF18">
    <property type="entry name" value="NIPPED-B-LIKE PROTEIN"/>
    <property type="match status" value="1"/>
</dbReference>
<feature type="region of interest" description="Disordered" evidence="7">
    <location>
        <begin position="2653"/>
        <end position="2787"/>
    </location>
</feature>
<dbReference type="GO" id="GO:1990414">
    <property type="term" value="P:replication-born double-strand break repair via sister chromatid exchange"/>
    <property type="evidence" value="ECO:0007669"/>
    <property type="project" value="TreeGrafter"/>
</dbReference>
<feature type="compositionally biased region" description="Acidic residues" evidence="7">
    <location>
        <begin position="1344"/>
        <end position="1358"/>
    </location>
</feature>
<feature type="region of interest" description="Disordered" evidence="7">
    <location>
        <begin position="246"/>
        <end position="290"/>
    </location>
</feature>
<dbReference type="WBParaSite" id="SRDH1_13200.1">
    <property type="protein sequence ID" value="SRDH1_13200.1"/>
    <property type="gene ID" value="SRDH1_13200"/>
</dbReference>
<name>A0AA85ELI0_9TREM</name>
<keyword evidence="4 6" id="KW-0539">Nucleus</keyword>
<dbReference type="Gene3D" id="1.25.10.10">
    <property type="entry name" value="Leucine-rich Repeat Variant"/>
    <property type="match status" value="2"/>
</dbReference>
<feature type="compositionally biased region" description="Acidic residues" evidence="7">
    <location>
        <begin position="2772"/>
        <end position="2787"/>
    </location>
</feature>
<protein>
    <recommendedName>
        <fullName evidence="6">Nipped-B protein</fullName>
    </recommendedName>
</protein>
<keyword evidence="9" id="KW-1185">Reference proteome</keyword>
<dbReference type="WBParaSite" id="SRDH1_13200.2">
    <property type="protein sequence ID" value="SRDH1_13200.2"/>
    <property type="gene ID" value="SRDH1_13200"/>
</dbReference>
<dbReference type="SUPFAM" id="SSF48371">
    <property type="entry name" value="ARM repeat"/>
    <property type="match status" value="1"/>
</dbReference>
<evidence type="ECO:0000256" key="6">
    <source>
        <dbReference type="RuleBase" id="RU364107"/>
    </source>
</evidence>
<feature type="region of interest" description="Disordered" evidence="7">
    <location>
        <begin position="1342"/>
        <end position="1420"/>
    </location>
</feature>
<evidence type="ECO:0000256" key="5">
    <source>
        <dbReference type="ARBA" id="ARBA00023306"/>
    </source>
</evidence>
<dbReference type="GO" id="GO:0071169">
    <property type="term" value="P:establishment of protein localization to chromatin"/>
    <property type="evidence" value="ECO:0007669"/>
    <property type="project" value="TreeGrafter"/>
</dbReference>
<feature type="compositionally biased region" description="Basic and acidic residues" evidence="7">
    <location>
        <begin position="673"/>
        <end position="686"/>
    </location>
</feature>
<feature type="region of interest" description="Disordered" evidence="7">
    <location>
        <begin position="143"/>
        <end position="216"/>
    </location>
</feature>
<feature type="compositionally biased region" description="Polar residues" evidence="7">
    <location>
        <begin position="780"/>
        <end position="792"/>
    </location>
</feature>
<feature type="compositionally biased region" description="Basic residues" evidence="7">
    <location>
        <begin position="166"/>
        <end position="177"/>
    </location>
</feature>
<feature type="compositionally biased region" description="Polar residues" evidence="7">
    <location>
        <begin position="2665"/>
        <end position="2674"/>
    </location>
</feature>
<dbReference type="GO" id="GO:0090694">
    <property type="term" value="C:Scc2-Scc4 cohesin loading complex"/>
    <property type="evidence" value="ECO:0007669"/>
    <property type="project" value="TreeGrafter"/>
</dbReference>
<feature type="region of interest" description="Disordered" evidence="7">
    <location>
        <begin position="840"/>
        <end position="859"/>
    </location>
</feature>
<evidence type="ECO:0000256" key="1">
    <source>
        <dbReference type="ARBA" id="ARBA00004123"/>
    </source>
</evidence>